<evidence type="ECO:0000313" key="2">
    <source>
        <dbReference type="EMBL" id="MBP2291208.1"/>
    </source>
</evidence>
<name>A0ABS4SF48_9PROT</name>
<protein>
    <submittedName>
        <fullName evidence="2">Uncharacterized protein</fullName>
    </submittedName>
</protein>
<evidence type="ECO:0000256" key="1">
    <source>
        <dbReference type="SAM" id="MobiDB-lite"/>
    </source>
</evidence>
<gene>
    <name evidence="2" type="ORF">J2851_000950</name>
</gene>
<evidence type="ECO:0000313" key="3">
    <source>
        <dbReference type="Proteomes" id="UP000781958"/>
    </source>
</evidence>
<proteinExistence type="predicted"/>
<accession>A0ABS4SF48</accession>
<feature type="region of interest" description="Disordered" evidence="1">
    <location>
        <begin position="60"/>
        <end position="85"/>
    </location>
</feature>
<sequence>MTEKEPAMARYKIKADNADQFRRIRDLAEGRTSVFVTSERRLYIGTGDLPSDLRRDLLNAGARITEERPHQLDQTGRLDAPPHFR</sequence>
<dbReference type="Proteomes" id="UP000781958">
    <property type="component" value="Unassembled WGS sequence"/>
</dbReference>
<reference evidence="2 3" key="1">
    <citation type="submission" date="2021-03" db="EMBL/GenBank/DDBJ databases">
        <title>Genomic Encyclopedia of Type Strains, Phase III (KMG-III): the genomes of soil and plant-associated and newly described type strains.</title>
        <authorList>
            <person name="Whitman W."/>
        </authorList>
    </citation>
    <scope>NUCLEOTIDE SEQUENCE [LARGE SCALE GENOMIC DNA]</scope>
    <source>
        <strain evidence="2 3">IMMIB AFH-6</strain>
    </source>
</reference>
<comment type="caution">
    <text evidence="2">The sequence shown here is derived from an EMBL/GenBank/DDBJ whole genome shotgun (WGS) entry which is preliminary data.</text>
</comment>
<keyword evidence="3" id="KW-1185">Reference proteome</keyword>
<dbReference type="EMBL" id="JAGINP010000002">
    <property type="protein sequence ID" value="MBP2291208.1"/>
    <property type="molecule type" value="Genomic_DNA"/>
</dbReference>
<dbReference type="RefSeq" id="WP_209764575.1">
    <property type="nucleotide sequence ID" value="NZ_JAGINP010000002.1"/>
</dbReference>
<organism evidence="2 3">
    <name type="scientific">Azospirillum rugosum</name>
    <dbReference type="NCBI Taxonomy" id="416170"/>
    <lineage>
        <taxon>Bacteria</taxon>
        <taxon>Pseudomonadati</taxon>
        <taxon>Pseudomonadota</taxon>
        <taxon>Alphaproteobacteria</taxon>
        <taxon>Rhodospirillales</taxon>
        <taxon>Azospirillaceae</taxon>
        <taxon>Azospirillum</taxon>
    </lineage>
</organism>